<feature type="domain" description="Aminoacyl-tRNA synthetase class Ia" evidence="9">
    <location>
        <begin position="18"/>
        <end position="634"/>
    </location>
</feature>
<evidence type="ECO:0000256" key="3">
    <source>
        <dbReference type="ARBA" id="ARBA00022741"/>
    </source>
</evidence>
<dbReference type="SUPFAM" id="SSF52374">
    <property type="entry name" value="Nucleotidylyl transferase"/>
    <property type="match status" value="1"/>
</dbReference>
<evidence type="ECO:0000256" key="8">
    <source>
        <dbReference type="ARBA" id="ARBA00048359"/>
    </source>
</evidence>
<dbReference type="RefSeq" id="WP_114795862.1">
    <property type="nucleotide sequence ID" value="NZ_QQZY01000003.1"/>
</dbReference>
<protein>
    <recommendedName>
        <fullName evidence="1">isoleucine--tRNA ligase</fullName>
        <ecNumber evidence="1">6.1.1.5</ecNumber>
    </recommendedName>
</protein>
<dbReference type="EC" id="6.1.1.5" evidence="1"/>
<dbReference type="AlphaFoldDB" id="A0A7M2YWT4"/>
<keyword evidence="4" id="KW-0067">ATP-binding</keyword>
<organism evidence="11 12">
    <name type="scientific">Gaiella occulta</name>
    <dbReference type="NCBI Taxonomy" id="1002870"/>
    <lineage>
        <taxon>Bacteria</taxon>
        <taxon>Bacillati</taxon>
        <taxon>Actinomycetota</taxon>
        <taxon>Thermoleophilia</taxon>
        <taxon>Gaiellales</taxon>
        <taxon>Gaiellaceae</taxon>
        <taxon>Gaiella</taxon>
    </lineage>
</organism>
<dbReference type="Gene3D" id="3.90.740.10">
    <property type="entry name" value="Valyl/Leucyl/Isoleucyl-tRNA synthetase, editing domain"/>
    <property type="match status" value="1"/>
</dbReference>
<evidence type="ECO:0000256" key="5">
    <source>
        <dbReference type="ARBA" id="ARBA00022917"/>
    </source>
</evidence>
<evidence type="ECO:0000256" key="1">
    <source>
        <dbReference type="ARBA" id="ARBA00013165"/>
    </source>
</evidence>
<accession>A0A7M2YWT4</accession>
<dbReference type="GO" id="GO:0002161">
    <property type="term" value="F:aminoacyl-tRNA deacylase activity"/>
    <property type="evidence" value="ECO:0007669"/>
    <property type="project" value="InterPro"/>
</dbReference>
<keyword evidence="3" id="KW-0547">Nucleotide-binding</keyword>
<dbReference type="GO" id="GO:0004822">
    <property type="term" value="F:isoleucine-tRNA ligase activity"/>
    <property type="evidence" value="ECO:0007669"/>
    <property type="project" value="UniProtKB-EC"/>
</dbReference>
<dbReference type="GO" id="GO:0006428">
    <property type="term" value="P:isoleucyl-tRNA aminoacylation"/>
    <property type="evidence" value="ECO:0007669"/>
    <property type="project" value="InterPro"/>
</dbReference>
<evidence type="ECO:0000256" key="7">
    <source>
        <dbReference type="ARBA" id="ARBA00025217"/>
    </source>
</evidence>
<dbReference type="PANTHER" id="PTHR42780">
    <property type="entry name" value="SOLEUCYL-TRNA SYNTHETASE"/>
    <property type="match status" value="1"/>
</dbReference>
<dbReference type="CDD" id="cd07961">
    <property type="entry name" value="Anticodon_Ia_Ile_ABEc"/>
    <property type="match status" value="1"/>
</dbReference>
<comment type="function">
    <text evidence="7">Catalyzes the attachment of isoleucine to tRNA(Ile). As IleRS can inadvertently accommodate and process structurally similar amino acids such as valine, to avoid such errors it has two additional distinct tRNA(Ile)-dependent editing activities. One activity is designated as 'pretransfer' editing and involves the hydrolysis of activated Val-AMP. The other activity is designated 'posttransfer' editing and involves deacylation of mischarged Val-tRNA(Ile).</text>
</comment>
<dbReference type="InterPro" id="IPR002300">
    <property type="entry name" value="aa-tRNA-synth_Ia"/>
</dbReference>
<evidence type="ECO:0000259" key="10">
    <source>
        <dbReference type="Pfam" id="PF08264"/>
    </source>
</evidence>
<dbReference type="PANTHER" id="PTHR42780:SF1">
    <property type="entry name" value="ISOLEUCINE--TRNA LIGASE, CYTOPLASMIC"/>
    <property type="match status" value="1"/>
</dbReference>
<dbReference type="GO" id="GO:0000049">
    <property type="term" value="F:tRNA binding"/>
    <property type="evidence" value="ECO:0007669"/>
    <property type="project" value="InterPro"/>
</dbReference>
<dbReference type="Gene3D" id="3.40.50.620">
    <property type="entry name" value="HUPs"/>
    <property type="match status" value="2"/>
</dbReference>
<feature type="domain" description="Methionyl/Valyl/Leucyl/Isoleucyl-tRNA synthetase anticodon-binding" evidence="10">
    <location>
        <begin position="692"/>
        <end position="835"/>
    </location>
</feature>
<dbReference type="PRINTS" id="PR00984">
    <property type="entry name" value="TRNASYNTHILE"/>
</dbReference>
<keyword evidence="2" id="KW-0436">Ligase</keyword>
<dbReference type="InterPro" id="IPR033709">
    <property type="entry name" value="Anticodon_Ile_ABEc"/>
</dbReference>
<evidence type="ECO:0000259" key="9">
    <source>
        <dbReference type="Pfam" id="PF00133"/>
    </source>
</evidence>
<reference evidence="12" key="2">
    <citation type="journal article" date="2019" name="MicrobiologyOpen">
        <title>High-quality draft genome sequence of Gaiella occulta isolated from a 150 meter deep mineral water borehole and comparison with the genome sequences of other deep-branching lineages of the phylum Actinobacteria.</title>
        <authorList>
            <person name="Severino R."/>
            <person name="Froufe H.J.C."/>
            <person name="Barroso C."/>
            <person name="Albuquerque L."/>
            <person name="Lobo-da-Cunha A."/>
            <person name="da Costa M.S."/>
            <person name="Egas C."/>
        </authorList>
    </citation>
    <scope>NUCLEOTIDE SEQUENCE [LARGE SCALE GENOMIC DNA]</scope>
    <source>
        <strain evidence="12">F2-233</strain>
    </source>
</reference>
<keyword evidence="12" id="KW-1185">Reference proteome</keyword>
<dbReference type="InterPro" id="IPR009080">
    <property type="entry name" value="tRNAsynth_Ia_anticodon-bd"/>
</dbReference>
<dbReference type="Pfam" id="PF19302">
    <property type="entry name" value="DUF5915"/>
    <property type="match status" value="1"/>
</dbReference>
<dbReference type="GO" id="GO:0005524">
    <property type="term" value="F:ATP binding"/>
    <property type="evidence" value="ECO:0007669"/>
    <property type="project" value="UniProtKB-KW"/>
</dbReference>
<dbReference type="EMBL" id="QQZY01000003">
    <property type="protein sequence ID" value="RDI74526.1"/>
    <property type="molecule type" value="Genomic_DNA"/>
</dbReference>
<name>A0A7M2YWT4_9ACTN</name>
<dbReference type="InterPro" id="IPR013155">
    <property type="entry name" value="M/V/L/I-tRNA-synth_anticd-bd"/>
</dbReference>
<dbReference type="OrthoDB" id="9810365at2"/>
<gene>
    <name evidence="11" type="ORF">Gocc_1415</name>
</gene>
<reference evidence="11 12" key="1">
    <citation type="submission" date="2018-07" db="EMBL/GenBank/DDBJ databases">
        <title>High-quality-draft genome sequence of Gaiella occulta.</title>
        <authorList>
            <person name="Severino R."/>
            <person name="Froufe H.J.C."/>
            <person name="Rainey F.A."/>
            <person name="Barroso C."/>
            <person name="Albuquerque L."/>
            <person name="Lobo-Da-Cunha A."/>
            <person name="Da Costa M.S."/>
            <person name="Egas C."/>
        </authorList>
    </citation>
    <scope>NUCLEOTIDE SEQUENCE [LARGE SCALE GENOMIC DNA]</scope>
    <source>
        <strain evidence="11 12">F2-233</strain>
    </source>
</reference>
<dbReference type="InterPro" id="IPR014729">
    <property type="entry name" value="Rossmann-like_a/b/a_fold"/>
</dbReference>
<dbReference type="Proteomes" id="UP000254134">
    <property type="component" value="Unassembled WGS sequence"/>
</dbReference>
<dbReference type="InterPro" id="IPR009008">
    <property type="entry name" value="Val/Leu/Ile-tRNA-synth_edit"/>
</dbReference>
<dbReference type="Gene3D" id="1.10.730.10">
    <property type="entry name" value="Isoleucyl-tRNA Synthetase, Domain 1"/>
    <property type="match status" value="1"/>
</dbReference>
<keyword evidence="6 11" id="KW-0030">Aminoacyl-tRNA synthetase</keyword>
<proteinExistence type="predicted"/>
<keyword evidence="5" id="KW-0648">Protein biosynthesis</keyword>
<comment type="catalytic activity">
    <reaction evidence="8">
        <text>tRNA(Ile) + L-isoleucine + ATP = L-isoleucyl-tRNA(Ile) + AMP + diphosphate</text>
        <dbReference type="Rhea" id="RHEA:11060"/>
        <dbReference type="Rhea" id="RHEA-COMP:9666"/>
        <dbReference type="Rhea" id="RHEA-COMP:9695"/>
        <dbReference type="ChEBI" id="CHEBI:30616"/>
        <dbReference type="ChEBI" id="CHEBI:33019"/>
        <dbReference type="ChEBI" id="CHEBI:58045"/>
        <dbReference type="ChEBI" id="CHEBI:78442"/>
        <dbReference type="ChEBI" id="CHEBI:78528"/>
        <dbReference type="ChEBI" id="CHEBI:456215"/>
        <dbReference type="EC" id="6.1.1.5"/>
    </reaction>
</comment>
<sequence length="1017" mass="114611">MFAPLPDKPDHDGLERAILDVWEREQTFARLRAKNADGPRFSFIDGPVTANKGLAVHTAWGRTLKDVFQRYKALRGCHQRYQNGFDCQGLWIEVGVERALGLNSKREIEEYGLAEFARKCRDVVVWSAQELTRGSIRLGQWMDWGNDYFTFSDTNIEYIWRFLRIVHDRGWLVMGHRSTEWCPRCGTSISAHELHGSYVDRVDPSLDVRFRLLERPGEAIVIWTTTPWTLPANVAAAVDPDAEYGRLESGDWVAVARSPHETFVERLPGSALVGWRYEGPFDALGPGAGVEHRVIPWTDVSMDDGTGIVHIAPGCGSEDFELSRALGLDVLTPVDEAGRFYPEYGWLHGLSTVEAADQIIGDLEERGLLVEARTHEHRYPECWRCHTPLIFRLADDWFITVDEIRQQLLDANATVEWTPAYMGKRMDDWLRNMGDWNISRRRYYGLPLPIYPCSCGHVNVIGSRAELEARALSGLEQLEELRRPWIDEVPIACERCGEEVRRIPEVGDVWLDAGIVPFSTLGWQNDTYVPGGYATGAARGLTNADLPDHATWEQWFPADWVSEMREQIRLWFYSQLFMSVALSGQAPFRRVLGYEKMLDEHGKEMHGSWGNMIDASDAFTRMGADVMRWQYCAQPPDRNLLFGFGPGQEIKRKLLTLWNSARFLVDYGNVESFTPLLRDLERGPEGDVQPLDRWLVARTQTLVQEATGGYERWLTVDVVRAFEAFVDDVSNWYIRRSRRRFWEGDAIALRTLWYALVQGLRVISPVMPFLSEHLWRTLVSGACADAPASIFLAGWPEPVDPDAALLAEVAELRRVVALGHQARQSSGRKVRQPLRRIVVEGAPLAAAHADEIRDELRVKAVEFGAVDATELRVKPHLPALGPRLGRELGAVRAALQAGDFEELGGGRFRAAGHELGPDEVLVERSGKEGWAVAAEDGVTVALEIVLDEELEREGRVYDLIHQVNSMRKDAGLELTDRIELTLPATDADLLEHAEWIRAETLAVAVEADGGTVAIAKA</sequence>
<dbReference type="Pfam" id="PF08264">
    <property type="entry name" value="Anticodon_1"/>
    <property type="match status" value="1"/>
</dbReference>
<comment type="caution">
    <text evidence="11">The sequence shown here is derived from an EMBL/GenBank/DDBJ whole genome shotgun (WGS) entry which is preliminary data.</text>
</comment>
<evidence type="ECO:0000256" key="4">
    <source>
        <dbReference type="ARBA" id="ARBA00022840"/>
    </source>
</evidence>
<evidence type="ECO:0000256" key="6">
    <source>
        <dbReference type="ARBA" id="ARBA00023146"/>
    </source>
</evidence>
<evidence type="ECO:0000256" key="2">
    <source>
        <dbReference type="ARBA" id="ARBA00022598"/>
    </source>
</evidence>
<dbReference type="InterPro" id="IPR023586">
    <property type="entry name" value="Ile-tRNA-ligase_type2"/>
</dbReference>
<dbReference type="InterPro" id="IPR002301">
    <property type="entry name" value="Ile-tRNA-ligase"/>
</dbReference>
<evidence type="ECO:0000313" key="12">
    <source>
        <dbReference type="Proteomes" id="UP000254134"/>
    </source>
</evidence>
<dbReference type="SUPFAM" id="SSF47323">
    <property type="entry name" value="Anticodon-binding domain of a subclass of class I aminoacyl-tRNA synthetases"/>
    <property type="match status" value="1"/>
</dbReference>
<dbReference type="Pfam" id="PF00133">
    <property type="entry name" value="tRNA-synt_1"/>
    <property type="match status" value="1"/>
</dbReference>
<dbReference type="SUPFAM" id="SSF50677">
    <property type="entry name" value="ValRS/IleRS/LeuRS editing domain"/>
    <property type="match status" value="1"/>
</dbReference>
<evidence type="ECO:0000313" key="11">
    <source>
        <dbReference type="EMBL" id="RDI74526.1"/>
    </source>
</evidence>